<feature type="domain" description="HTH merR-type" evidence="2">
    <location>
        <begin position="1"/>
        <end position="70"/>
    </location>
</feature>
<dbReference type="InterPro" id="IPR009061">
    <property type="entry name" value="DNA-bd_dom_put_sf"/>
</dbReference>
<sequence length="211" mass="22951">MRISELCDVSGVPLPSIKYYLREGLLPPGERTAANQADYGQQHVQRLKLVRALLEVGGLPVATAQRVIQAIDDDELPLTYVFGVAQYAISDGRVFDEVESGAGLETVDDLVDERGWTVSADNPGRFGAARVLDALDSLGHGHIAEYLPQYAEAAETIARADLATLGHHDDRADMAENVVVGTVLGDTLIQSLRRLAQENESNRRYPVGENQ</sequence>
<protein>
    <submittedName>
        <fullName evidence="3">MerR family transcriptional regulator</fullName>
    </submittedName>
</protein>
<dbReference type="PANTHER" id="PTHR30204">
    <property type="entry name" value="REDOX-CYCLING DRUG-SENSING TRANSCRIPTIONAL ACTIVATOR SOXR"/>
    <property type="match status" value="1"/>
</dbReference>
<evidence type="ECO:0000256" key="1">
    <source>
        <dbReference type="ARBA" id="ARBA00023125"/>
    </source>
</evidence>
<keyword evidence="4" id="KW-1185">Reference proteome</keyword>
<accession>A0ABT9BQU7</accession>
<dbReference type="SMART" id="SM00422">
    <property type="entry name" value="HTH_MERR"/>
    <property type="match status" value="1"/>
</dbReference>
<dbReference type="SUPFAM" id="SSF46955">
    <property type="entry name" value="Putative DNA-binding domain"/>
    <property type="match status" value="1"/>
</dbReference>
<dbReference type="InterPro" id="IPR000551">
    <property type="entry name" value="MerR-type_HTH_dom"/>
</dbReference>
<organism evidence="3 4">
    <name type="scientific">Antiquaquibacter soli</name>
    <dbReference type="NCBI Taxonomy" id="3064523"/>
    <lineage>
        <taxon>Bacteria</taxon>
        <taxon>Bacillati</taxon>
        <taxon>Actinomycetota</taxon>
        <taxon>Actinomycetes</taxon>
        <taxon>Micrococcales</taxon>
        <taxon>Microbacteriaceae</taxon>
        <taxon>Antiquaquibacter</taxon>
    </lineage>
</organism>
<evidence type="ECO:0000313" key="3">
    <source>
        <dbReference type="EMBL" id="MDO7883319.1"/>
    </source>
</evidence>
<keyword evidence="1" id="KW-0238">DNA-binding</keyword>
<dbReference type="RefSeq" id="WP_305003749.1">
    <property type="nucleotide sequence ID" value="NZ_JAUQUB010000004.1"/>
</dbReference>
<dbReference type="Proteomes" id="UP001241072">
    <property type="component" value="Unassembled WGS sequence"/>
</dbReference>
<reference evidence="3 4" key="1">
    <citation type="submission" date="2023-07" db="EMBL/GenBank/DDBJ databases">
        <title>Protaetiibacter sp. nov WY-16 isolated from soil.</title>
        <authorList>
            <person name="Liu B."/>
            <person name="Wan Y."/>
        </authorList>
    </citation>
    <scope>NUCLEOTIDE SEQUENCE [LARGE SCALE GENOMIC DNA]</scope>
    <source>
        <strain evidence="3 4">WY-16</strain>
    </source>
</reference>
<dbReference type="PANTHER" id="PTHR30204:SF98">
    <property type="entry name" value="HTH-TYPE TRANSCRIPTIONAL REGULATOR ADHR"/>
    <property type="match status" value="1"/>
</dbReference>
<proteinExistence type="predicted"/>
<name>A0ABT9BQU7_9MICO</name>
<gene>
    <name evidence="3" type="ORF">Q5716_13880</name>
</gene>
<dbReference type="CDD" id="cd04780">
    <property type="entry name" value="HTH_MerR-like_sg5"/>
    <property type="match status" value="1"/>
</dbReference>
<dbReference type="InterPro" id="IPR047057">
    <property type="entry name" value="MerR_fam"/>
</dbReference>
<dbReference type="PRINTS" id="PR00040">
    <property type="entry name" value="HTHMERR"/>
</dbReference>
<evidence type="ECO:0000259" key="2">
    <source>
        <dbReference type="PROSITE" id="PS50937"/>
    </source>
</evidence>
<evidence type="ECO:0000313" key="4">
    <source>
        <dbReference type="Proteomes" id="UP001241072"/>
    </source>
</evidence>
<comment type="caution">
    <text evidence="3">The sequence shown here is derived from an EMBL/GenBank/DDBJ whole genome shotgun (WGS) entry which is preliminary data.</text>
</comment>
<dbReference type="EMBL" id="JAUQUB010000004">
    <property type="protein sequence ID" value="MDO7883319.1"/>
    <property type="molecule type" value="Genomic_DNA"/>
</dbReference>
<dbReference type="PROSITE" id="PS50937">
    <property type="entry name" value="HTH_MERR_2"/>
    <property type="match status" value="1"/>
</dbReference>
<dbReference type="Pfam" id="PF13411">
    <property type="entry name" value="MerR_1"/>
    <property type="match status" value="1"/>
</dbReference>
<dbReference type="Gene3D" id="1.10.1660.10">
    <property type="match status" value="1"/>
</dbReference>